<sequence>MTSLALFPTLLGDDAWRSLPAVVRAMHGAAPMLRANGTADVAGASHFPARCLRRLLGLPAPAPRQALALTIERNGTCEVWTRRFTGRRMQSVLDRRAGSPLLYERLGAATLGFALRRDGDTIDWQLRSLHVFGMPMPRALRGHVLSRSGMHDGRYHFSVDVRLPVLGQLIAYEGWLEPLPDEQ</sequence>
<name>A0ABV2PVH2_9GAMM</name>
<evidence type="ECO:0000313" key="3">
    <source>
        <dbReference type="Proteomes" id="UP001549251"/>
    </source>
</evidence>
<dbReference type="Proteomes" id="UP001549251">
    <property type="component" value="Unassembled WGS sequence"/>
</dbReference>
<organism evidence="2 3">
    <name type="scientific">Rhodanobacter soli</name>
    <dbReference type="NCBI Taxonomy" id="590609"/>
    <lineage>
        <taxon>Bacteria</taxon>
        <taxon>Pseudomonadati</taxon>
        <taxon>Pseudomonadota</taxon>
        <taxon>Gammaproteobacteria</taxon>
        <taxon>Lysobacterales</taxon>
        <taxon>Rhodanobacteraceae</taxon>
        <taxon>Rhodanobacter</taxon>
    </lineage>
</organism>
<dbReference type="InterPro" id="IPR025311">
    <property type="entry name" value="DUF4166"/>
</dbReference>
<keyword evidence="3" id="KW-1185">Reference proteome</keyword>
<dbReference type="Pfam" id="PF13761">
    <property type="entry name" value="DUF4166"/>
    <property type="match status" value="1"/>
</dbReference>
<evidence type="ECO:0000313" key="2">
    <source>
        <dbReference type="EMBL" id="MET4568992.1"/>
    </source>
</evidence>
<gene>
    <name evidence="2" type="ORF">ABIE04_001319</name>
</gene>
<reference evidence="2 3" key="1">
    <citation type="submission" date="2024-06" db="EMBL/GenBank/DDBJ databases">
        <title>Sorghum-associated microbial communities from plants grown in Nebraska, USA.</title>
        <authorList>
            <person name="Schachtman D."/>
        </authorList>
    </citation>
    <scope>NUCLEOTIDE SEQUENCE [LARGE SCALE GENOMIC DNA]</scope>
    <source>
        <strain evidence="2 3">1757</strain>
    </source>
</reference>
<feature type="domain" description="DUF4166" evidence="1">
    <location>
        <begin position="19"/>
        <end position="176"/>
    </location>
</feature>
<dbReference type="EMBL" id="JBEPSD010000001">
    <property type="protein sequence ID" value="MET4568992.1"/>
    <property type="molecule type" value="Genomic_DNA"/>
</dbReference>
<protein>
    <recommendedName>
        <fullName evidence="1">DUF4166 domain-containing protein</fullName>
    </recommendedName>
</protein>
<dbReference type="RefSeq" id="WP_354547775.1">
    <property type="nucleotide sequence ID" value="NZ_JBEPSD010000001.1"/>
</dbReference>
<evidence type="ECO:0000259" key="1">
    <source>
        <dbReference type="Pfam" id="PF13761"/>
    </source>
</evidence>
<comment type="caution">
    <text evidence="2">The sequence shown here is derived from an EMBL/GenBank/DDBJ whole genome shotgun (WGS) entry which is preliminary data.</text>
</comment>
<proteinExistence type="predicted"/>
<accession>A0ABV2PVH2</accession>